<gene>
    <name evidence="11" type="ORF">ElyMa_004863100</name>
</gene>
<dbReference type="AlphaFoldDB" id="A0AAV4IS02"/>
<dbReference type="Gene3D" id="1.20.1070.10">
    <property type="entry name" value="Rhodopsin 7-helix transmembrane proteins"/>
    <property type="match status" value="1"/>
</dbReference>
<dbReference type="PROSITE" id="PS50262">
    <property type="entry name" value="G_PROTEIN_RECEP_F1_2"/>
    <property type="match status" value="1"/>
</dbReference>
<keyword evidence="7" id="KW-0807">Transducer</keyword>
<dbReference type="PRINTS" id="PR00237">
    <property type="entry name" value="GPCRRHODOPSN"/>
</dbReference>
<comment type="subcellular location">
    <subcellularLocation>
        <location evidence="1">Membrane</location>
        <topology evidence="1">Multi-pass membrane protein</topology>
    </subcellularLocation>
</comment>
<feature type="transmembrane region" description="Helical" evidence="9">
    <location>
        <begin position="158"/>
        <end position="179"/>
    </location>
</feature>
<evidence type="ECO:0000259" key="10">
    <source>
        <dbReference type="PROSITE" id="PS50262"/>
    </source>
</evidence>
<protein>
    <submittedName>
        <fullName evidence="11">Chemosensory receptor B</fullName>
    </submittedName>
</protein>
<dbReference type="PANTHER" id="PTHR24243">
    <property type="entry name" value="G-PROTEIN COUPLED RECEPTOR"/>
    <property type="match status" value="1"/>
</dbReference>
<dbReference type="SUPFAM" id="SSF81321">
    <property type="entry name" value="Family A G protein-coupled receptor-like"/>
    <property type="match status" value="1"/>
</dbReference>
<keyword evidence="3 9" id="KW-1133">Transmembrane helix</keyword>
<feature type="transmembrane region" description="Helical" evidence="9">
    <location>
        <begin position="286"/>
        <end position="311"/>
    </location>
</feature>
<dbReference type="GO" id="GO:0004930">
    <property type="term" value="F:G protein-coupled receptor activity"/>
    <property type="evidence" value="ECO:0007669"/>
    <property type="project" value="UniProtKB-KW"/>
</dbReference>
<dbReference type="PANTHER" id="PTHR24243:SF208">
    <property type="entry name" value="PYROKININ-1 RECEPTOR"/>
    <property type="match status" value="1"/>
</dbReference>
<keyword evidence="4" id="KW-0297">G-protein coupled receptor</keyword>
<dbReference type="InterPro" id="IPR017452">
    <property type="entry name" value="GPCR_Rhodpsn_7TM"/>
</dbReference>
<evidence type="ECO:0000256" key="2">
    <source>
        <dbReference type="ARBA" id="ARBA00022692"/>
    </source>
</evidence>
<name>A0AAV4IS02_9GAST</name>
<dbReference type="GO" id="GO:0016020">
    <property type="term" value="C:membrane"/>
    <property type="evidence" value="ECO:0007669"/>
    <property type="project" value="UniProtKB-SubCell"/>
</dbReference>
<reference evidence="11 12" key="1">
    <citation type="journal article" date="2021" name="Elife">
        <title>Chloroplast acquisition without the gene transfer in kleptoplastic sea slugs, Plakobranchus ocellatus.</title>
        <authorList>
            <person name="Maeda T."/>
            <person name="Takahashi S."/>
            <person name="Yoshida T."/>
            <person name="Shimamura S."/>
            <person name="Takaki Y."/>
            <person name="Nagai Y."/>
            <person name="Toyoda A."/>
            <person name="Suzuki Y."/>
            <person name="Arimoto A."/>
            <person name="Ishii H."/>
            <person name="Satoh N."/>
            <person name="Nishiyama T."/>
            <person name="Hasebe M."/>
            <person name="Maruyama T."/>
            <person name="Minagawa J."/>
            <person name="Obokata J."/>
            <person name="Shigenobu S."/>
        </authorList>
    </citation>
    <scope>NUCLEOTIDE SEQUENCE [LARGE SCALE GENOMIC DNA]</scope>
</reference>
<dbReference type="Pfam" id="PF00001">
    <property type="entry name" value="7tm_1"/>
    <property type="match status" value="1"/>
</dbReference>
<evidence type="ECO:0000256" key="9">
    <source>
        <dbReference type="SAM" id="Phobius"/>
    </source>
</evidence>
<evidence type="ECO:0000256" key="8">
    <source>
        <dbReference type="SAM" id="MobiDB-lite"/>
    </source>
</evidence>
<keyword evidence="2 9" id="KW-0812">Transmembrane</keyword>
<feature type="transmembrane region" description="Helical" evidence="9">
    <location>
        <begin position="33"/>
        <end position="64"/>
    </location>
</feature>
<comment type="caution">
    <text evidence="11">The sequence shown here is derived from an EMBL/GenBank/DDBJ whole genome shotgun (WGS) entry which is preliminary data.</text>
</comment>
<accession>A0AAV4IS02</accession>
<feature type="transmembrane region" description="Helical" evidence="9">
    <location>
        <begin position="122"/>
        <end position="146"/>
    </location>
</feature>
<feature type="transmembrane region" description="Helical" evidence="9">
    <location>
        <begin position="217"/>
        <end position="238"/>
    </location>
</feature>
<feature type="region of interest" description="Disordered" evidence="8">
    <location>
        <begin position="250"/>
        <end position="273"/>
    </location>
</feature>
<dbReference type="InterPro" id="IPR000276">
    <property type="entry name" value="GPCR_Rhodpsn"/>
</dbReference>
<proteinExistence type="predicted"/>
<organism evidence="11 12">
    <name type="scientific">Elysia marginata</name>
    <dbReference type="NCBI Taxonomy" id="1093978"/>
    <lineage>
        <taxon>Eukaryota</taxon>
        <taxon>Metazoa</taxon>
        <taxon>Spiralia</taxon>
        <taxon>Lophotrochozoa</taxon>
        <taxon>Mollusca</taxon>
        <taxon>Gastropoda</taxon>
        <taxon>Heterobranchia</taxon>
        <taxon>Euthyneura</taxon>
        <taxon>Panpulmonata</taxon>
        <taxon>Sacoglossa</taxon>
        <taxon>Placobranchoidea</taxon>
        <taxon>Plakobranchidae</taxon>
        <taxon>Elysia</taxon>
    </lineage>
</organism>
<keyword evidence="5 9" id="KW-0472">Membrane</keyword>
<sequence>MSLDSGALNTSNPMVDGGDIDTIKLPGLVSGELYWHIMSVALTLSGVVSIFATGANIVTILVYYKLGFNDTTNISLTALAISDLGVAVTTLVSVLAILLPLIPNAPFTSDIFITTGPAPHNFFARVSALITTYLSVERYLCVSLPLKVKSIFTPKRTFIAMAAIFAGMFSLYPFVVLRYPVGWVFFPDLNKTLLSIPPVTDQNAHTFCYFLVTYISFFLPPFTFFTVLFTTVSLSLVLKKSKQWRDANKSMAPAQTTAAESTGDGSAASPASKPTLVTKEARAVKMVIAITTVFIVATIPSCIHMVVLILVPEFDFGRRYANMYAITGMLFLCVDCINCSANVIIYYKMSSKFRQAMQCLYSRQTK</sequence>
<keyword evidence="12" id="KW-1185">Reference proteome</keyword>
<feature type="compositionally biased region" description="Polar residues" evidence="8">
    <location>
        <begin position="253"/>
        <end position="264"/>
    </location>
</feature>
<evidence type="ECO:0000256" key="6">
    <source>
        <dbReference type="ARBA" id="ARBA00023170"/>
    </source>
</evidence>
<keyword evidence="6 11" id="KW-0675">Receptor</keyword>
<evidence type="ECO:0000256" key="3">
    <source>
        <dbReference type="ARBA" id="ARBA00022989"/>
    </source>
</evidence>
<dbReference type="Proteomes" id="UP000762676">
    <property type="component" value="Unassembled WGS sequence"/>
</dbReference>
<evidence type="ECO:0000256" key="7">
    <source>
        <dbReference type="ARBA" id="ARBA00023224"/>
    </source>
</evidence>
<feature type="transmembrane region" description="Helical" evidence="9">
    <location>
        <begin position="323"/>
        <end position="347"/>
    </location>
</feature>
<evidence type="ECO:0000313" key="11">
    <source>
        <dbReference type="EMBL" id="GFS12598.1"/>
    </source>
</evidence>
<feature type="domain" description="G-protein coupled receptors family 1 profile" evidence="10">
    <location>
        <begin position="55"/>
        <end position="346"/>
    </location>
</feature>
<evidence type="ECO:0000256" key="1">
    <source>
        <dbReference type="ARBA" id="ARBA00004141"/>
    </source>
</evidence>
<evidence type="ECO:0000256" key="4">
    <source>
        <dbReference type="ARBA" id="ARBA00023040"/>
    </source>
</evidence>
<evidence type="ECO:0000313" key="12">
    <source>
        <dbReference type="Proteomes" id="UP000762676"/>
    </source>
</evidence>
<evidence type="ECO:0000256" key="5">
    <source>
        <dbReference type="ARBA" id="ARBA00023136"/>
    </source>
</evidence>
<dbReference type="EMBL" id="BMAT01009725">
    <property type="protein sequence ID" value="GFS12598.1"/>
    <property type="molecule type" value="Genomic_DNA"/>
</dbReference>
<feature type="transmembrane region" description="Helical" evidence="9">
    <location>
        <begin position="76"/>
        <end position="102"/>
    </location>
</feature>